<reference evidence="3 5" key="1">
    <citation type="submission" date="2019-03" db="EMBL/GenBank/DDBJ databases">
        <title>Deep-cultivation of Planctomycetes and their phenomic and genomic characterization uncovers novel biology.</title>
        <authorList>
            <person name="Wiegand S."/>
            <person name="Jogler M."/>
            <person name="Boedeker C."/>
            <person name="Pinto D."/>
            <person name="Vollmers J."/>
            <person name="Rivas-Marin E."/>
            <person name="Kohn T."/>
            <person name="Peeters S.H."/>
            <person name="Heuer A."/>
            <person name="Rast P."/>
            <person name="Oberbeckmann S."/>
            <person name="Bunk B."/>
            <person name="Jeske O."/>
            <person name="Meyerdierks A."/>
            <person name="Storesund J.E."/>
            <person name="Kallscheuer N."/>
            <person name="Luecker S."/>
            <person name="Lage O.M."/>
            <person name="Pohl T."/>
            <person name="Merkel B.J."/>
            <person name="Hornburger P."/>
            <person name="Mueller R.-W."/>
            <person name="Bruemmer F."/>
            <person name="Labrenz M."/>
            <person name="Spormann A.M."/>
            <person name="Op den Camp H."/>
            <person name="Overmann J."/>
            <person name="Amann R."/>
            <person name="Jetten M.S.M."/>
            <person name="Mascher T."/>
            <person name="Medema M.H."/>
            <person name="Devos D.P."/>
            <person name="Kaster A.-K."/>
            <person name="Ovreas L."/>
            <person name="Rohde M."/>
            <person name="Galperin M.Y."/>
            <person name="Jogler C."/>
        </authorList>
    </citation>
    <scope>NUCLEOTIDE SEQUENCE [LARGE SCALE GENOMIC DNA]</scope>
    <source>
        <strain evidence="3 5">Enr10</strain>
        <strain evidence="4 6">Pan153</strain>
    </source>
</reference>
<keyword evidence="2" id="KW-0812">Transmembrane</keyword>
<dbReference type="EMBL" id="CP036317">
    <property type="protein sequence ID" value="QDV18017.1"/>
    <property type="molecule type" value="Genomic_DNA"/>
</dbReference>
<accession>A0A517Q2M7</accession>
<evidence type="ECO:0000313" key="4">
    <source>
        <dbReference type="EMBL" id="QDV18017.1"/>
    </source>
</evidence>
<name>A0A518A269_9PLAN</name>
<evidence type="ECO:0000256" key="2">
    <source>
        <dbReference type="SAM" id="Phobius"/>
    </source>
</evidence>
<accession>A0A518FNW1</accession>
<keyword evidence="2" id="KW-0472">Membrane</keyword>
<evidence type="ECO:0000313" key="5">
    <source>
        <dbReference type="Proteomes" id="UP000315647"/>
    </source>
</evidence>
<proteinExistence type="predicted"/>
<keyword evidence="1" id="KW-0175">Coiled coil</keyword>
<evidence type="ECO:0000313" key="6">
    <source>
        <dbReference type="Proteomes" id="UP000320839"/>
    </source>
</evidence>
<evidence type="ECO:0000313" key="3">
    <source>
        <dbReference type="EMBL" id="QDT25878.1"/>
    </source>
</evidence>
<sequence>MSRRTPQGEAGFGSDSFLDIVANIVGILIILIVIAGVRMSQAPVTIANTEVKPPAEPVVIDADLAAFPPELEAPSQPAPVLTLPDPEPEKIVPKVPKIIYQRPSAELLAQLDQTEAELARLDRVMQERETGARDLQSRKQVVRSQVQSMLSEINQKSSRLEQEYQQLLSLVDETKETRQKLEHVVAKSREVSEPREQIKELKHRLTPVSQLVTDKEWHFLLSENRVSYVPINELLLELKDEVMKRGSWLAKYREHHGKVGPIRGYTMNYIVERQPLSALDQLRTGGTGGFRVGVTKWEIDRSDDVSGEDEQSALRVQSQFARALSEIGTGSTLTFWVYPDSFELYRKLQKHAHSLGYQVAGRPLPFGVPIAGSPAGTRSAGQ</sequence>
<feature type="coiled-coil region" evidence="1">
    <location>
        <begin position="104"/>
        <end position="184"/>
    </location>
</feature>
<gene>
    <name evidence="3" type="ORF">Enr10x_11760</name>
    <name evidence="4" type="ORF">Pan153_26730</name>
</gene>
<dbReference type="Proteomes" id="UP000320839">
    <property type="component" value="Chromosome"/>
</dbReference>
<dbReference type="EMBL" id="CP037421">
    <property type="protein sequence ID" value="QDT25878.1"/>
    <property type="molecule type" value="Genomic_DNA"/>
</dbReference>
<accession>A0A518A269</accession>
<organism evidence="3 5">
    <name type="scientific">Gimesia panareensis</name>
    <dbReference type="NCBI Taxonomy" id="2527978"/>
    <lineage>
        <taxon>Bacteria</taxon>
        <taxon>Pseudomonadati</taxon>
        <taxon>Planctomycetota</taxon>
        <taxon>Planctomycetia</taxon>
        <taxon>Planctomycetales</taxon>
        <taxon>Planctomycetaceae</taxon>
        <taxon>Gimesia</taxon>
    </lineage>
</organism>
<dbReference type="AlphaFoldDB" id="A0A518A269"/>
<keyword evidence="2" id="KW-1133">Transmembrane helix</keyword>
<dbReference type="Proteomes" id="UP000315647">
    <property type="component" value="Chromosome"/>
</dbReference>
<evidence type="ECO:0000256" key="1">
    <source>
        <dbReference type="SAM" id="Coils"/>
    </source>
</evidence>
<dbReference type="OrthoDB" id="284128at2"/>
<protein>
    <submittedName>
        <fullName evidence="3">Uncharacterized protein</fullName>
    </submittedName>
</protein>
<dbReference type="RefSeq" id="WP_145104837.1">
    <property type="nucleotide sequence ID" value="NZ_CP036277.1"/>
</dbReference>
<feature type="transmembrane region" description="Helical" evidence="2">
    <location>
        <begin position="20"/>
        <end position="37"/>
    </location>
</feature>
<keyword evidence="5" id="KW-1185">Reference proteome</keyword>